<accession>A0A2K1XFB1</accession>
<reference evidence="2 3" key="1">
    <citation type="journal article" date="2006" name="Science">
        <title>The genome of black cottonwood, Populus trichocarpa (Torr. &amp; Gray).</title>
        <authorList>
            <person name="Tuskan G.A."/>
            <person name="Difazio S."/>
            <person name="Jansson S."/>
            <person name="Bohlmann J."/>
            <person name="Grigoriev I."/>
            <person name="Hellsten U."/>
            <person name="Putnam N."/>
            <person name="Ralph S."/>
            <person name="Rombauts S."/>
            <person name="Salamov A."/>
            <person name="Schein J."/>
            <person name="Sterck L."/>
            <person name="Aerts A."/>
            <person name="Bhalerao R.R."/>
            <person name="Bhalerao R.P."/>
            <person name="Blaudez D."/>
            <person name="Boerjan W."/>
            <person name="Brun A."/>
            <person name="Brunner A."/>
            <person name="Busov V."/>
            <person name="Campbell M."/>
            <person name="Carlson J."/>
            <person name="Chalot M."/>
            <person name="Chapman J."/>
            <person name="Chen G.L."/>
            <person name="Cooper D."/>
            <person name="Coutinho P.M."/>
            <person name="Couturier J."/>
            <person name="Covert S."/>
            <person name="Cronk Q."/>
            <person name="Cunningham R."/>
            <person name="Davis J."/>
            <person name="Degroeve S."/>
            <person name="Dejardin A."/>
            <person name="Depamphilis C."/>
            <person name="Detter J."/>
            <person name="Dirks B."/>
            <person name="Dubchak I."/>
            <person name="Duplessis S."/>
            <person name="Ehlting J."/>
            <person name="Ellis B."/>
            <person name="Gendler K."/>
            <person name="Goodstein D."/>
            <person name="Gribskov M."/>
            <person name="Grimwood J."/>
            <person name="Groover A."/>
            <person name="Gunter L."/>
            <person name="Hamberger B."/>
            <person name="Heinze B."/>
            <person name="Helariutta Y."/>
            <person name="Henrissat B."/>
            <person name="Holligan D."/>
            <person name="Holt R."/>
            <person name="Huang W."/>
            <person name="Islam-Faridi N."/>
            <person name="Jones S."/>
            <person name="Jones-Rhoades M."/>
            <person name="Jorgensen R."/>
            <person name="Joshi C."/>
            <person name="Kangasjarvi J."/>
            <person name="Karlsson J."/>
            <person name="Kelleher C."/>
            <person name="Kirkpatrick R."/>
            <person name="Kirst M."/>
            <person name="Kohler A."/>
            <person name="Kalluri U."/>
            <person name="Larimer F."/>
            <person name="Leebens-Mack J."/>
            <person name="Leple J.C."/>
            <person name="Locascio P."/>
            <person name="Lou Y."/>
            <person name="Lucas S."/>
            <person name="Martin F."/>
            <person name="Montanini B."/>
            <person name="Napoli C."/>
            <person name="Nelson D.R."/>
            <person name="Nelson C."/>
            <person name="Nieminen K."/>
            <person name="Nilsson O."/>
            <person name="Pereda V."/>
            <person name="Peter G."/>
            <person name="Philippe R."/>
            <person name="Pilate G."/>
            <person name="Poliakov A."/>
            <person name="Razumovskaya J."/>
            <person name="Richardson P."/>
            <person name="Rinaldi C."/>
            <person name="Ritland K."/>
            <person name="Rouze P."/>
            <person name="Ryaboy D."/>
            <person name="Schmutz J."/>
            <person name="Schrader J."/>
            <person name="Segerman B."/>
            <person name="Shin H."/>
            <person name="Siddiqui A."/>
            <person name="Sterky F."/>
            <person name="Terry A."/>
            <person name="Tsai C.J."/>
            <person name="Uberbacher E."/>
            <person name="Unneberg P."/>
            <person name="Vahala J."/>
            <person name="Wall K."/>
            <person name="Wessler S."/>
            <person name="Yang G."/>
            <person name="Yin T."/>
            <person name="Douglas C."/>
            <person name="Marra M."/>
            <person name="Sandberg G."/>
            <person name="Van de Peer Y."/>
            <person name="Rokhsar D."/>
        </authorList>
    </citation>
    <scope>NUCLEOTIDE SEQUENCE [LARGE SCALE GENOMIC DNA]</scope>
    <source>
        <strain evidence="3">cv. Nisqually</strain>
    </source>
</reference>
<proteinExistence type="predicted"/>
<keyword evidence="3" id="KW-1185">Reference proteome</keyword>
<keyword evidence="1" id="KW-1133">Transmembrane helix</keyword>
<name>A0A2K1XFB1_POPTR</name>
<evidence type="ECO:0000256" key="1">
    <source>
        <dbReference type="SAM" id="Phobius"/>
    </source>
</evidence>
<gene>
    <name evidence="2" type="ORF">POPTR_016G137100</name>
</gene>
<keyword evidence="1" id="KW-0472">Membrane</keyword>
<feature type="transmembrane region" description="Helical" evidence="1">
    <location>
        <begin position="57"/>
        <end position="73"/>
    </location>
</feature>
<dbReference type="InParanoid" id="A0A2K1XFB1"/>
<dbReference type="Proteomes" id="UP000006729">
    <property type="component" value="Chromosome 16"/>
</dbReference>
<evidence type="ECO:0000313" key="3">
    <source>
        <dbReference type="Proteomes" id="UP000006729"/>
    </source>
</evidence>
<sequence>MKTPKQNIKQIKEKSKNPSAVPCLLFLFSSVTPFLCFQKERSFECPLLLLLPLEHSTLYSFFISPFLVISYYTH</sequence>
<protein>
    <submittedName>
        <fullName evidence="2">Uncharacterized protein</fullName>
    </submittedName>
</protein>
<keyword evidence="1" id="KW-0812">Transmembrane</keyword>
<dbReference type="AlphaFoldDB" id="A0A2K1XFB1"/>
<dbReference type="EMBL" id="CM009305">
    <property type="protein sequence ID" value="PNS99455.1"/>
    <property type="molecule type" value="Genomic_DNA"/>
</dbReference>
<evidence type="ECO:0000313" key="2">
    <source>
        <dbReference type="EMBL" id="PNS99455.1"/>
    </source>
</evidence>
<organism evidence="2 3">
    <name type="scientific">Populus trichocarpa</name>
    <name type="common">Western balsam poplar</name>
    <name type="synonym">Populus balsamifera subsp. trichocarpa</name>
    <dbReference type="NCBI Taxonomy" id="3694"/>
    <lineage>
        <taxon>Eukaryota</taxon>
        <taxon>Viridiplantae</taxon>
        <taxon>Streptophyta</taxon>
        <taxon>Embryophyta</taxon>
        <taxon>Tracheophyta</taxon>
        <taxon>Spermatophyta</taxon>
        <taxon>Magnoliopsida</taxon>
        <taxon>eudicotyledons</taxon>
        <taxon>Gunneridae</taxon>
        <taxon>Pentapetalae</taxon>
        <taxon>rosids</taxon>
        <taxon>fabids</taxon>
        <taxon>Malpighiales</taxon>
        <taxon>Salicaceae</taxon>
        <taxon>Saliceae</taxon>
        <taxon>Populus</taxon>
    </lineage>
</organism>